<evidence type="ECO:0000313" key="5">
    <source>
        <dbReference type="EnsemblPlants" id="KQJ99476"/>
    </source>
</evidence>
<keyword evidence="1" id="KW-1133">Transmembrane helix</keyword>
<dbReference type="Proteomes" id="UP000008810">
    <property type="component" value="Chromosome 3"/>
</dbReference>
<dbReference type="Gramene" id="KQJ99476">
    <property type="protein sequence ID" value="KQJ99476"/>
    <property type="gene ID" value="BRADI_3g43380v3"/>
</dbReference>
<name>A0A0Q3FMR8_BRADI</name>
<dbReference type="EnsemblPlants" id="KQJ99476">
    <property type="protein sequence ID" value="KQJ99476"/>
    <property type="gene ID" value="BRADI_3g43380v3"/>
</dbReference>
<keyword evidence="1" id="KW-0812">Transmembrane</keyword>
<keyword evidence="1" id="KW-0472">Membrane</keyword>
<dbReference type="OrthoDB" id="596226at2759"/>
<feature type="domain" description="DUF2921" evidence="3">
    <location>
        <begin position="149"/>
        <end position="278"/>
    </location>
</feature>
<reference evidence="5" key="3">
    <citation type="submission" date="2018-08" db="UniProtKB">
        <authorList>
            <consortium name="EnsemblPlants"/>
        </authorList>
    </citation>
    <scope>IDENTIFICATION</scope>
    <source>
        <strain evidence="5">cv. Bd21</strain>
    </source>
</reference>
<accession>A0A0Q3FMR8</accession>
<feature type="domain" description="DUF2921" evidence="3">
    <location>
        <begin position="632"/>
        <end position="707"/>
    </location>
</feature>
<reference evidence="4 5" key="1">
    <citation type="journal article" date="2010" name="Nature">
        <title>Genome sequencing and analysis of the model grass Brachypodium distachyon.</title>
        <authorList>
            <consortium name="International Brachypodium Initiative"/>
        </authorList>
    </citation>
    <scope>NUCLEOTIDE SEQUENCE [LARGE SCALE GENOMIC DNA]</scope>
    <source>
        <strain evidence="4 5">Bd21</strain>
    </source>
</reference>
<proteinExistence type="predicted"/>
<dbReference type="Pfam" id="PF25333">
    <property type="entry name" value="DUF2921_N"/>
    <property type="match status" value="3"/>
</dbReference>
<evidence type="ECO:0000313" key="6">
    <source>
        <dbReference type="Proteomes" id="UP000008810"/>
    </source>
</evidence>
<keyword evidence="2" id="KW-0732">Signal</keyword>
<dbReference type="PANTHER" id="PTHR33389:SF16">
    <property type="entry name" value="BACTERIAL IG-LIKE DOMAIN-CONTAINING PROTEIN"/>
    <property type="match status" value="1"/>
</dbReference>
<evidence type="ECO:0000259" key="3">
    <source>
        <dbReference type="Pfam" id="PF25333"/>
    </source>
</evidence>
<keyword evidence="6" id="KW-1185">Reference proteome</keyword>
<feature type="chain" id="PRO_5036297488" description="DUF2921 domain-containing protein" evidence="2">
    <location>
        <begin position="16"/>
        <end position="809"/>
    </location>
</feature>
<dbReference type="InParanoid" id="A0A0Q3FMR8"/>
<feature type="signal peptide" evidence="2">
    <location>
        <begin position="1"/>
        <end position="15"/>
    </location>
</feature>
<evidence type="ECO:0000256" key="1">
    <source>
        <dbReference type="SAM" id="Phobius"/>
    </source>
</evidence>
<dbReference type="AlphaFoldDB" id="A0A0Q3FMR8"/>
<feature type="domain" description="DUF2921" evidence="3">
    <location>
        <begin position="353"/>
        <end position="486"/>
    </location>
</feature>
<dbReference type="PANTHER" id="PTHR33389">
    <property type="entry name" value="FAMILY PROTEIN, PUTATIVE (DUF2921)-RELATED"/>
    <property type="match status" value="1"/>
</dbReference>
<reference evidence="4" key="2">
    <citation type="submission" date="2017-06" db="EMBL/GenBank/DDBJ databases">
        <title>WGS assembly of Brachypodium distachyon.</title>
        <authorList>
            <consortium name="The International Brachypodium Initiative"/>
            <person name="Lucas S."/>
            <person name="Harmon-Smith M."/>
            <person name="Lail K."/>
            <person name="Tice H."/>
            <person name="Grimwood J."/>
            <person name="Bruce D."/>
            <person name="Barry K."/>
            <person name="Shu S."/>
            <person name="Lindquist E."/>
            <person name="Wang M."/>
            <person name="Pitluck S."/>
            <person name="Vogel J.P."/>
            <person name="Garvin D.F."/>
            <person name="Mockler T.C."/>
            <person name="Schmutz J."/>
            <person name="Rokhsar D."/>
            <person name="Bevan M.W."/>
        </authorList>
    </citation>
    <scope>NUCLEOTIDE SEQUENCE</scope>
    <source>
        <strain evidence="4">Bd21</strain>
    </source>
</reference>
<evidence type="ECO:0000256" key="2">
    <source>
        <dbReference type="SAM" id="SignalP"/>
    </source>
</evidence>
<protein>
    <recommendedName>
        <fullName evidence="3">DUF2921 domain-containing protein</fullName>
    </recommendedName>
</protein>
<feature type="transmembrane region" description="Helical" evidence="1">
    <location>
        <begin position="761"/>
        <end position="783"/>
    </location>
</feature>
<sequence length="809" mass="87913">MLLLWSLCSVTASSAQPLRGVRLHGRGYLRAADVRRQCQSVLSSASELTITRSDASSLMSGLPGADWHQEAGDAPLMPVPGAVGDSGTLLELEEATTQLATLTLTHVDMVMDGQGQRGRLALNVSGVLSLTIISRNGAGCCSAGSSKYDDSSSTDPHRRVSPEFKLHPGVSKLDILLEGVYTETKSSSGFDGDGERVLCMVGDALLPVRGSNSNSDSTAGRWDWAKNNVVGFEPPVMADGNIVFTLRFPKWQTMTTRAMLAELISTNAKSDKAYFDAVRVVSHGNHFSSDGYQYRPREELTAAAAAGCSTRPFFCDDDDDHGSVSAGNNNCVGDLSEDVPVCDILRAGEYGVLGVVPDWKCDSNEELCSRLGPFLTGASRAVNTTGRAFTGFAIAAQAIRCTGLDANGTAQVSAVFRDVPPWEDQAERHDAGVWSASTRRLCMLACLGTGDKACQHCGSLFFPTTFSLTRRGVIVGRITSTDGSYFPLSFQRALDPGQMWNKASRPDEPLRMAYDYKKIDQAMELLLRSSKRSRLSSSLVAMSLISYPSPTKRAGAGAAGDDDDDTGILAEDLGLNFRVVGPKPQQGFLPEWIKGQFFQLQILSSVRRRIPAPEHWQNGMGTPGLGGVEVQQQILNVSAAFEASSRSSSGPWHRPVISLEGVYDPSDGRMHLIGCRDVEAPWRVLSKMRDTLQSGMDCSMEIKVEYVALVLKDWPLRKWYYAGVTGMWLLPRVHGFLGPAVNNNMYYYCHPDGAQDDAMDFYAKVSAVVVPLVAAALAVSVYVQQRWNYRILGWAMGSSSKQKKLQHVY</sequence>
<dbReference type="InterPro" id="IPR057425">
    <property type="entry name" value="DUF2921_N"/>
</dbReference>
<dbReference type="EMBL" id="CM000882">
    <property type="protein sequence ID" value="KQJ99476.1"/>
    <property type="molecule type" value="Genomic_DNA"/>
</dbReference>
<evidence type="ECO:0000313" key="4">
    <source>
        <dbReference type="EMBL" id="KQJ99476.1"/>
    </source>
</evidence>
<organism evidence="4">
    <name type="scientific">Brachypodium distachyon</name>
    <name type="common">Purple false brome</name>
    <name type="synonym">Trachynia distachya</name>
    <dbReference type="NCBI Taxonomy" id="15368"/>
    <lineage>
        <taxon>Eukaryota</taxon>
        <taxon>Viridiplantae</taxon>
        <taxon>Streptophyta</taxon>
        <taxon>Embryophyta</taxon>
        <taxon>Tracheophyta</taxon>
        <taxon>Spermatophyta</taxon>
        <taxon>Magnoliopsida</taxon>
        <taxon>Liliopsida</taxon>
        <taxon>Poales</taxon>
        <taxon>Poaceae</taxon>
        <taxon>BOP clade</taxon>
        <taxon>Pooideae</taxon>
        <taxon>Stipodae</taxon>
        <taxon>Brachypodieae</taxon>
        <taxon>Brachypodium</taxon>
    </lineage>
</organism>
<gene>
    <name evidence="4" type="ORF">BRADI_3g43380v3</name>
</gene>
<dbReference type="STRING" id="15368.A0A0Q3FMR8"/>